<feature type="region of interest" description="Disordered" evidence="5">
    <location>
        <begin position="198"/>
        <end position="260"/>
    </location>
</feature>
<keyword evidence="4" id="KW-0804">Transcription</keyword>
<proteinExistence type="inferred from homology"/>
<dbReference type="STRING" id="159449.B4N89_32865"/>
<dbReference type="InterPro" id="IPR036388">
    <property type="entry name" value="WH-like_DNA-bd_sf"/>
</dbReference>
<evidence type="ECO:0000313" key="7">
    <source>
        <dbReference type="EMBL" id="OPC78913.1"/>
    </source>
</evidence>
<reference evidence="7 8" key="1">
    <citation type="submission" date="2017-03" db="EMBL/GenBank/DDBJ databases">
        <title>Draft genome sequence of Streptomyces scabrisporus NF3, endophyte isolated from Amphipterygium adstringens.</title>
        <authorList>
            <person name="Vazquez M."/>
            <person name="Ceapa C.D."/>
            <person name="Rodriguez Luna D."/>
            <person name="Sanchez Esquivel S."/>
        </authorList>
    </citation>
    <scope>NUCLEOTIDE SEQUENCE [LARGE SCALE GENOMIC DNA]</scope>
    <source>
        <strain evidence="7 8">NF3</strain>
    </source>
</reference>
<dbReference type="Gene3D" id="1.10.10.10">
    <property type="entry name" value="Winged helix-like DNA-binding domain superfamily/Winged helix DNA-binding domain"/>
    <property type="match status" value="1"/>
</dbReference>
<dbReference type="SUPFAM" id="SSF88659">
    <property type="entry name" value="Sigma3 and sigma4 domains of RNA polymerase sigma factors"/>
    <property type="match status" value="1"/>
</dbReference>
<comment type="caution">
    <text evidence="7">The sequence shown here is derived from an EMBL/GenBank/DDBJ whole genome shotgun (WGS) entry which is preliminary data.</text>
</comment>
<evidence type="ECO:0000313" key="8">
    <source>
        <dbReference type="Proteomes" id="UP000190037"/>
    </source>
</evidence>
<dbReference type="SUPFAM" id="SSF51556">
    <property type="entry name" value="Metallo-dependent hydrolases"/>
    <property type="match status" value="1"/>
</dbReference>
<keyword evidence="8" id="KW-1185">Reference proteome</keyword>
<dbReference type="Pfam" id="PF08281">
    <property type="entry name" value="Sigma70_r4_2"/>
    <property type="match status" value="1"/>
</dbReference>
<name>A0A1T3NPS7_9ACTN</name>
<dbReference type="RefSeq" id="WP_078980115.1">
    <property type="nucleotide sequence ID" value="NZ_MWQN01000002.1"/>
</dbReference>
<dbReference type="EMBL" id="MWQN01000002">
    <property type="protein sequence ID" value="OPC78913.1"/>
    <property type="molecule type" value="Genomic_DNA"/>
</dbReference>
<dbReference type="Proteomes" id="UP000190037">
    <property type="component" value="Unassembled WGS sequence"/>
</dbReference>
<dbReference type="GO" id="GO:0016987">
    <property type="term" value="F:sigma factor activity"/>
    <property type="evidence" value="ECO:0007669"/>
    <property type="project" value="UniProtKB-KW"/>
</dbReference>
<sequence length="260" mass="28120">MLPSFADTHRHVRQSVLHAVAVDSDPGNPLATLECLDGGITTVQDFSHVRHMRHRAAHGTAAVHGLRAAGTRAVSGYSYPPFNPATHNPQHVRNLLKRAGLRLALIAALQYLPPRQRAVLILRNVPALRAAEVAALLGFSAPVAKSTLQRARTRPGRVAPSQDDTFEVFGARERELPDRCVAAFETAHDNALTALLPRTPSSKCRPLPRGSPVASPSPDAWRPGFPPRRAPSGWSRPRRMAGPLPRCTSAARTASTTNTR</sequence>
<accession>A0A1T3NPS7</accession>
<dbReference type="GO" id="GO:0003677">
    <property type="term" value="F:DNA binding"/>
    <property type="evidence" value="ECO:0007669"/>
    <property type="project" value="InterPro"/>
</dbReference>
<gene>
    <name evidence="7" type="ORF">B4N89_32865</name>
</gene>
<dbReference type="Gene3D" id="3.20.20.140">
    <property type="entry name" value="Metal-dependent hydrolases"/>
    <property type="match status" value="1"/>
</dbReference>
<dbReference type="InterPro" id="IPR013324">
    <property type="entry name" value="RNA_pol_sigma_r3/r4-like"/>
</dbReference>
<dbReference type="AlphaFoldDB" id="A0A1T3NPS7"/>
<evidence type="ECO:0000256" key="1">
    <source>
        <dbReference type="ARBA" id="ARBA00010641"/>
    </source>
</evidence>
<keyword evidence="3" id="KW-0731">Sigma factor</keyword>
<dbReference type="InterPro" id="IPR032466">
    <property type="entry name" value="Metal_Hydrolase"/>
</dbReference>
<evidence type="ECO:0000259" key="6">
    <source>
        <dbReference type="Pfam" id="PF08281"/>
    </source>
</evidence>
<feature type="compositionally biased region" description="Low complexity" evidence="5">
    <location>
        <begin position="248"/>
        <end position="260"/>
    </location>
</feature>
<evidence type="ECO:0000256" key="4">
    <source>
        <dbReference type="ARBA" id="ARBA00023163"/>
    </source>
</evidence>
<keyword evidence="2" id="KW-0805">Transcription regulation</keyword>
<evidence type="ECO:0000256" key="3">
    <source>
        <dbReference type="ARBA" id="ARBA00023082"/>
    </source>
</evidence>
<organism evidence="7 8">
    <name type="scientific">Embleya scabrispora</name>
    <dbReference type="NCBI Taxonomy" id="159449"/>
    <lineage>
        <taxon>Bacteria</taxon>
        <taxon>Bacillati</taxon>
        <taxon>Actinomycetota</taxon>
        <taxon>Actinomycetes</taxon>
        <taxon>Kitasatosporales</taxon>
        <taxon>Streptomycetaceae</taxon>
        <taxon>Embleya</taxon>
    </lineage>
</organism>
<dbReference type="GO" id="GO:0006352">
    <property type="term" value="P:DNA-templated transcription initiation"/>
    <property type="evidence" value="ECO:0007669"/>
    <property type="project" value="InterPro"/>
</dbReference>
<dbReference type="InterPro" id="IPR013249">
    <property type="entry name" value="RNA_pol_sigma70_r4_t2"/>
</dbReference>
<dbReference type="OrthoDB" id="3189065at2"/>
<feature type="domain" description="RNA polymerase sigma factor 70 region 4 type 2" evidence="6">
    <location>
        <begin position="103"/>
        <end position="153"/>
    </location>
</feature>
<evidence type="ECO:0000256" key="2">
    <source>
        <dbReference type="ARBA" id="ARBA00023015"/>
    </source>
</evidence>
<protein>
    <recommendedName>
        <fullName evidence="6">RNA polymerase sigma factor 70 region 4 type 2 domain-containing protein</fullName>
    </recommendedName>
</protein>
<evidence type="ECO:0000256" key="5">
    <source>
        <dbReference type="SAM" id="MobiDB-lite"/>
    </source>
</evidence>
<dbReference type="CDD" id="cd06171">
    <property type="entry name" value="Sigma70_r4"/>
    <property type="match status" value="1"/>
</dbReference>
<comment type="similarity">
    <text evidence="1">Belongs to the sigma-70 factor family. ECF subfamily.</text>
</comment>